<dbReference type="RefSeq" id="XP_030639970.1">
    <property type="nucleotide sequence ID" value="XM_030784110.1"/>
</dbReference>
<dbReference type="InParanoid" id="A0A6J2W3M9"/>
<accession>A0A6J2W3M9</accession>
<evidence type="ECO:0000313" key="4">
    <source>
        <dbReference type="Proteomes" id="UP000504632"/>
    </source>
</evidence>
<dbReference type="GeneID" id="115820499"/>
<keyword evidence="3" id="KW-1133">Transmembrane helix</keyword>
<proteinExistence type="predicted"/>
<keyword evidence="1" id="KW-0175">Coiled coil</keyword>
<name>A0A6J2W3M9_CHACN</name>
<organism evidence="4 5">
    <name type="scientific">Chanos chanos</name>
    <name type="common">Milkfish</name>
    <name type="synonym">Mugil chanos</name>
    <dbReference type="NCBI Taxonomy" id="29144"/>
    <lineage>
        <taxon>Eukaryota</taxon>
        <taxon>Metazoa</taxon>
        <taxon>Chordata</taxon>
        <taxon>Craniata</taxon>
        <taxon>Vertebrata</taxon>
        <taxon>Euteleostomi</taxon>
        <taxon>Actinopterygii</taxon>
        <taxon>Neopterygii</taxon>
        <taxon>Teleostei</taxon>
        <taxon>Ostariophysi</taxon>
        <taxon>Gonorynchiformes</taxon>
        <taxon>Chanidae</taxon>
        <taxon>Chanos</taxon>
    </lineage>
</organism>
<sequence>MEARMNIFKSWKEYIQRAIKKLDELEKSNDDAVAEDSSVYALSEDKNFIVMNELVALYEYGLGIVFEVKKKPRFCFDALICFILGVIQVIAGILVCALSFGTASQFGLGLISEGVSDMINGIEGMIKGTFDWASWAISKSISIGMALLSAGFSTIKKVVTTGFKVTKGLLTGTKSFSSLADDVLQSGKKLFLSLKGAAKQTTSSFSKQAFGSTVKKLSSSTAVKQNFKHASRYALQELGKEAANSALNYLIDEGVQAFFKTILQSSFKDTVTSAVKQNDQLALALTDFISSSVPKAALEKEPNDFKINKKYETVIQETVDTMTDIVISDLMIDCTTAHDVINKLTDVCEKATDIMEQARLPGVTKRLVKLLEAADYTSRFVECLSSVPTKKIIDETLVPKLLEKINEVQLEMGESSQDERRNLPDVKRLKDDLLCNIAEKVSQAFIESCSGHITNIMTKSFKRKLNKATGKAVGNVLGKYKTQSFFDDQRHKHNMKSASHKKDKTLSESEEKELKSYLEDISNVNHAATAFDIYVLTKSDLIQGKGIRLIVCDKHGRRLSEECYPGMDNSAGEITLRLTKQPVTTQKKGIYSWIKKRVLGEREPYLGHFDIIQANGKVIQVKSDKQNCLYHAIVLATSNNPEDVKQEAVRLREKVKNEVKLNFKSYTQMLRLQKGYDETHKNPGKYAITGGIRQERDKAKEARKKHQETLKSFHLSKEEYEIIKAYNLGYVDNYKCVTHVRNTSENNGNNNRKRTVNADHIPPKNSIKMAWQCIQANPERREELKTQNPGLYNMLQSSENDQLAMEVFKSHHMQALTTGRSKESTLCRELITESLVGGDTEKMLKHSLILANPQMSQQLKRDAGVTLKPQQHIMTTQKYYKIGYTSVVEIYFERGVIDQNQKERLSAWVHQDKYLSNETPEYQEILKKIRKND</sequence>
<keyword evidence="4" id="KW-1185">Reference proteome</keyword>
<protein>
    <submittedName>
        <fullName evidence="5">Uncharacterized protein LOC115820499</fullName>
    </submittedName>
</protein>
<dbReference type="AlphaFoldDB" id="A0A6J2W3M9"/>
<gene>
    <name evidence="5" type="primary">LOC115820499</name>
</gene>
<dbReference type="OrthoDB" id="27934at2759"/>
<feature type="coiled-coil region" evidence="1">
    <location>
        <begin position="8"/>
        <end position="35"/>
    </location>
</feature>
<evidence type="ECO:0000313" key="5">
    <source>
        <dbReference type="RefSeq" id="XP_030639970.1"/>
    </source>
</evidence>
<evidence type="ECO:0000256" key="2">
    <source>
        <dbReference type="SAM" id="MobiDB-lite"/>
    </source>
</evidence>
<evidence type="ECO:0000256" key="1">
    <source>
        <dbReference type="SAM" id="Coils"/>
    </source>
</evidence>
<feature type="compositionally biased region" description="Basic residues" evidence="2">
    <location>
        <begin position="491"/>
        <end position="503"/>
    </location>
</feature>
<keyword evidence="3" id="KW-0812">Transmembrane</keyword>
<keyword evidence="3" id="KW-0472">Membrane</keyword>
<dbReference type="Proteomes" id="UP000504632">
    <property type="component" value="Chromosome 1"/>
</dbReference>
<evidence type="ECO:0000256" key="3">
    <source>
        <dbReference type="SAM" id="Phobius"/>
    </source>
</evidence>
<feature type="transmembrane region" description="Helical" evidence="3">
    <location>
        <begin position="79"/>
        <end position="100"/>
    </location>
</feature>
<feature type="region of interest" description="Disordered" evidence="2">
    <location>
        <begin position="489"/>
        <end position="508"/>
    </location>
</feature>
<reference evidence="5" key="1">
    <citation type="submission" date="2025-08" db="UniProtKB">
        <authorList>
            <consortium name="RefSeq"/>
        </authorList>
    </citation>
    <scope>IDENTIFICATION</scope>
</reference>